<dbReference type="Proteomes" id="UP001642487">
    <property type="component" value="Chromosome 11"/>
</dbReference>
<accession>A0ABP0XW33</accession>
<proteinExistence type="predicted"/>
<reference evidence="2 3" key="1">
    <citation type="submission" date="2024-03" db="EMBL/GenBank/DDBJ databases">
        <authorList>
            <person name="Gkanogiannis A."/>
            <person name="Becerra Lopez-Lavalle L."/>
        </authorList>
    </citation>
    <scope>NUCLEOTIDE SEQUENCE [LARGE SCALE GENOMIC DNA]</scope>
</reference>
<evidence type="ECO:0000313" key="2">
    <source>
        <dbReference type="EMBL" id="CAK9312375.1"/>
    </source>
</evidence>
<dbReference type="InterPro" id="IPR057619">
    <property type="entry name" value="PH_PHS1"/>
</dbReference>
<dbReference type="EMBL" id="OZ021745">
    <property type="protein sequence ID" value="CAK9312375.1"/>
    <property type="molecule type" value="Genomic_DNA"/>
</dbReference>
<dbReference type="Pfam" id="PF25349">
    <property type="entry name" value="PH_PHS1"/>
    <property type="match status" value="1"/>
</dbReference>
<feature type="domain" description="Poor homologous synapsis 1 PH" evidence="1">
    <location>
        <begin position="19"/>
        <end position="71"/>
    </location>
</feature>
<sequence length="128" mass="14516">MSYLHTDVGRAPSFQAGFLIWPHVSCISCFPTSGTRTIERYRDSADEIQKFAVRFSTSKETDSFVNILKNARDLQPISYDFGSQISTLLSYYLQIDCSIGCSSRICISINYLLDVIWRCNSQGNVHDI</sequence>
<evidence type="ECO:0000259" key="1">
    <source>
        <dbReference type="Pfam" id="PF25349"/>
    </source>
</evidence>
<protein>
    <recommendedName>
        <fullName evidence="1">Poor homologous synapsis 1 PH domain-containing protein</fullName>
    </recommendedName>
</protein>
<name>A0ABP0XW33_9ROSI</name>
<keyword evidence="3" id="KW-1185">Reference proteome</keyword>
<gene>
    <name evidence="2" type="ORF">CITCOLO1_LOCUS4061</name>
</gene>
<evidence type="ECO:0000313" key="3">
    <source>
        <dbReference type="Proteomes" id="UP001642487"/>
    </source>
</evidence>
<organism evidence="2 3">
    <name type="scientific">Citrullus colocynthis</name>
    <name type="common">colocynth</name>
    <dbReference type="NCBI Taxonomy" id="252529"/>
    <lineage>
        <taxon>Eukaryota</taxon>
        <taxon>Viridiplantae</taxon>
        <taxon>Streptophyta</taxon>
        <taxon>Embryophyta</taxon>
        <taxon>Tracheophyta</taxon>
        <taxon>Spermatophyta</taxon>
        <taxon>Magnoliopsida</taxon>
        <taxon>eudicotyledons</taxon>
        <taxon>Gunneridae</taxon>
        <taxon>Pentapetalae</taxon>
        <taxon>rosids</taxon>
        <taxon>fabids</taxon>
        <taxon>Cucurbitales</taxon>
        <taxon>Cucurbitaceae</taxon>
        <taxon>Benincaseae</taxon>
        <taxon>Citrullus</taxon>
    </lineage>
</organism>